<evidence type="ECO:0000313" key="3">
    <source>
        <dbReference type="Proteomes" id="UP000692954"/>
    </source>
</evidence>
<proteinExistence type="predicted"/>
<keyword evidence="3" id="KW-1185">Reference proteome</keyword>
<accession>A0A8S1RLW3</accession>
<feature type="compositionally biased region" description="Polar residues" evidence="1">
    <location>
        <begin position="393"/>
        <end position="410"/>
    </location>
</feature>
<gene>
    <name evidence="2" type="ORF">PSON_ATCC_30995.1.T1830053</name>
</gene>
<sequence>MQLKFSETDGFVYDLLHFLWLKDPISKKAPKINIPYTLQIKAGQVKFWYFSKEGVIYRKSKEKLDPDYLKQLFNSDKTNKTEAVWVFEENDKLKFNYMNKMEVGHFIEKLDYLDEGILQGFIYPKRECNSTIKCVWQKNSCIFEQIYNINKIQNNSLNPNQRITTFETDGGPTISTTLNSNVLAQSLELICQEICQHINNVTFEKIKISLMELYFRQGEDGLIYLLFCSKVRTTTQKSNSSSNVRLTLKVPLPKGPNIVEYTNQRCVGCKVIQNVNLFEEITIREIIESWDRHHEIKYRQDPPIIEMDKNCLVPKILRFIYPSLDFNHYQGLKSNSAFTYQKIKLCLKCYKNVHDNKSRFSTATYSIQKKIMMRQKSSQSTFQYDTQSIKKSLPSQESFTQNTQSQTKNNSTHKRSISNTSYMLKYRCSTQFVFNQSISQIFRNEQSQQKI</sequence>
<dbReference type="OrthoDB" id="294658at2759"/>
<evidence type="ECO:0000313" key="2">
    <source>
        <dbReference type="EMBL" id="CAD8128120.1"/>
    </source>
</evidence>
<evidence type="ECO:0000256" key="1">
    <source>
        <dbReference type="SAM" id="MobiDB-lite"/>
    </source>
</evidence>
<protein>
    <submittedName>
        <fullName evidence="2">Uncharacterized protein</fullName>
    </submittedName>
</protein>
<comment type="caution">
    <text evidence="2">The sequence shown here is derived from an EMBL/GenBank/DDBJ whole genome shotgun (WGS) entry which is preliminary data.</text>
</comment>
<feature type="region of interest" description="Disordered" evidence="1">
    <location>
        <begin position="393"/>
        <end position="416"/>
    </location>
</feature>
<dbReference type="AlphaFoldDB" id="A0A8S1RLW3"/>
<dbReference type="Proteomes" id="UP000692954">
    <property type="component" value="Unassembled WGS sequence"/>
</dbReference>
<name>A0A8S1RLW3_9CILI</name>
<dbReference type="EMBL" id="CAJJDN010000183">
    <property type="protein sequence ID" value="CAD8128120.1"/>
    <property type="molecule type" value="Genomic_DNA"/>
</dbReference>
<reference evidence="2" key="1">
    <citation type="submission" date="2021-01" db="EMBL/GenBank/DDBJ databases">
        <authorList>
            <consortium name="Genoscope - CEA"/>
            <person name="William W."/>
        </authorList>
    </citation>
    <scope>NUCLEOTIDE SEQUENCE</scope>
</reference>
<organism evidence="2 3">
    <name type="scientific">Paramecium sonneborni</name>
    <dbReference type="NCBI Taxonomy" id="65129"/>
    <lineage>
        <taxon>Eukaryota</taxon>
        <taxon>Sar</taxon>
        <taxon>Alveolata</taxon>
        <taxon>Ciliophora</taxon>
        <taxon>Intramacronucleata</taxon>
        <taxon>Oligohymenophorea</taxon>
        <taxon>Peniculida</taxon>
        <taxon>Parameciidae</taxon>
        <taxon>Paramecium</taxon>
    </lineage>
</organism>